<proteinExistence type="inferred from homology"/>
<dbReference type="InterPro" id="IPR025946">
    <property type="entry name" value="CABIT_dom"/>
</dbReference>
<reference evidence="4 5" key="1">
    <citation type="submission" date="2024-04" db="EMBL/GenBank/DDBJ databases">
        <authorList>
            <consortium name="Genoscope - CEA"/>
            <person name="William W."/>
        </authorList>
    </citation>
    <scope>NUCLEOTIDE SEQUENCE [LARGE SCALE GENOMIC DNA]</scope>
</reference>
<dbReference type="AlphaFoldDB" id="A0AAV2I758"/>
<feature type="compositionally biased region" description="Basic and acidic residues" evidence="2">
    <location>
        <begin position="905"/>
        <end position="919"/>
    </location>
</feature>
<dbReference type="Proteomes" id="UP001497497">
    <property type="component" value="Unassembled WGS sequence"/>
</dbReference>
<dbReference type="GO" id="GO:0005634">
    <property type="term" value="C:nucleus"/>
    <property type="evidence" value="ECO:0007669"/>
    <property type="project" value="TreeGrafter"/>
</dbReference>
<feature type="compositionally biased region" description="Low complexity" evidence="2">
    <location>
        <begin position="609"/>
        <end position="622"/>
    </location>
</feature>
<dbReference type="GO" id="GO:0005737">
    <property type="term" value="C:cytoplasm"/>
    <property type="evidence" value="ECO:0007669"/>
    <property type="project" value="TreeGrafter"/>
</dbReference>
<feature type="compositionally biased region" description="Pro residues" evidence="2">
    <location>
        <begin position="1099"/>
        <end position="1112"/>
    </location>
</feature>
<evidence type="ECO:0000256" key="2">
    <source>
        <dbReference type="SAM" id="MobiDB-lite"/>
    </source>
</evidence>
<feature type="compositionally biased region" description="Polar residues" evidence="2">
    <location>
        <begin position="593"/>
        <end position="604"/>
    </location>
</feature>
<dbReference type="InterPro" id="IPR039671">
    <property type="entry name" value="THEMIS"/>
</dbReference>
<feature type="region of interest" description="Disordered" evidence="2">
    <location>
        <begin position="733"/>
        <end position="796"/>
    </location>
</feature>
<gene>
    <name evidence="4" type="ORF">GSLYS_00014301001</name>
</gene>
<evidence type="ECO:0000259" key="3">
    <source>
        <dbReference type="Pfam" id="PF12736"/>
    </source>
</evidence>
<evidence type="ECO:0000313" key="5">
    <source>
        <dbReference type="Proteomes" id="UP001497497"/>
    </source>
</evidence>
<dbReference type="Pfam" id="PF12736">
    <property type="entry name" value="CABIT"/>
    <property type="match status" value="1"/>
</dbReference>
<feature type="compositionally biased region" description="Polar residues" evidence="2">
    <location>
        <begin position="878"/>
        <end position="901"/>
    </location>
</feature>
<feature type="domain" description="CABIT" evidence="3">
    <location>
        <begin position="30"/>
        <end position="215"/>
    </location>
</feature>
<comment type="similarity">
    <text evidence="1">Belongs to the themis family.</text>
</comment>
<feature type="compositionally biased region" description="Basic and acidic residues" evidence="2">
    <location>
        <begin position="762"/>
        <end position="775"/>
    </location>
</feature>
<feature type="compositionally biased region" description="Polar residues" evidence="2">
    <location>
        <begin position="947"/>
        <end position="960"/>
    </location>
</feature>
<feature type="compositionally biased region" description="Basic and acidic residues" evidence="2">
    <location>
        <begin position="933"/>
        <end position="946"/>
    </location>
</feature>
<sequence length="1157" mass="127658">MAAYGSGEGIRLRIGSDALDVSEFVKECVLPECVCVTEGSYLSKTVQISKGDVILLKSCDAIKTVTLSYRNEGSFSWTEVTVPLECSHKFYVLPPKETSDEKRVVSLVSYPTISDLLLDCPTYFEATCSYDDPYLPGHSVKAGDRFRFVEIVRDLKDGQERLKVTDDEGNVITLSPDCRGNFCPLPDDQEYTLKDLVNLSPVQRRLKLVHNDADSRKGQRLKIAGDSPDEYTQVIKPKPSLNSSTSSSSTVSLDANDSLPDDFPGIVHLHKPQMMLTVSPFNDPDTVWSVPVTANLMVRIYSQDDYEIPAPKGKGQFDRVPLPLSSADDVPRHMAPSTPLPTQPLVPVKLNSFVDSYLPSFPVRAKVIDTTDSDPFYSKLLRDIEEVNVYRVEETRRLFVKDAKSDTVFSLSHDLNLSFIEYPEKFKTVLDLLHLPVGTEVTILEDIAADFPKPFSLRFGDIIRITTTNPQFIKMKHAARDCEVLKCLRLDPEGGEPMKLKLPLDCEISMVMTIDRNSRKMISLQDLLSGTAPIPVQEVASLPDELESKTLQELPVDLKILKCMKETFLVVASTRPVHLPMFSSARQLRQSSSCPTPSFKSHSQGEIYGASASGSPSPRRPSAPLTNIGLPLSSGIVIAFLERLDLFDLNVEASEADYIRIPIEKMTYGQYEERERLRKLNLDYEDVEFGSSSTIDESCSKGLNLTRAGSTGLLERKDKMTKLDKVRRFSKALHPKHWRQSKAEPEPLPPPSAMGLMALAARPHDGQSNEYEQQHLEPPSKSNLTSDGECLNTEEDDGNFYEDVEIGPVKAATFAGPPASRQTGAFSGPTHRSMPMPRLPARPVAHRNGSKKTGAAPLSFDDGAQIGPRRSEAAGDVQPSSDFSKQLNKARNWATNLSTKLNMKPKGEDSHKYDQERPGHSSPRVLAKFPLSAREKKETANDKSRLNETANQKTPSQNRAGTPPVKTPPTATMLEPDLNVNATSVASSSSDKEKESAPIAPKRRKALKKLAESGSTDNDDKAGIKPPNNDVVLEKDLETEERKKSLEVVPEKDTTVSGNRQASQAPPADGEDMWQKQNGGVDKLEPPRPKPRNINKPLPGQPSSPPLPPRGELPPRKRPDKDGILVPHSNTIGGSPSGGIERPKPPPKPRVSRQSEV</sequence>
<feature type="compositionally biased region" description="Low complexity" evidence="2">
    <location>
        <begin position="240"/>
        <end position="256"/>
    </location>
</feature>
<feature type="compositionally biased region" description="Basic and acidic residues" evidence="2">
    <location>
        <begin position="1032"/>
        <end position="1054"/>
    </location>
</feature>
<dbReference type="EMBL" id="CAXITT010000391">
    <property type="protein sequence ID" value="CAL1540652.1"/>
    <property type="molecule type" value="Genomic_DNA"/>
</dbReference>
<dbReference type="PANTHER" id="PTHR15215:SF0">
    <property type="match status" value="1"/>
</dbReference>
<feature type="region of interest" description="Disordered" evidence="2">
    <location>
        <begin position="593"/>
        <end position="622"/>
    </location>
</feature>
<evidence type="ECO:0000256" key="1">
    <source>
        <dbReference type="ARBA" id="ARBA00006414"/>
    </source>
</evidence>
<feature type="compositionally biased region" description="Basic and acidic residues" evidence="2">
    <location>
        <begin position="1113"/>
        <end position="1123"/>
    </location>
</feature>
<feature type="region of interest" description="Disordered" evidence="2">
    <location>
        <begin position="217"/>
        <end position="256"/>
    </location>
</feature>
<dbReference type="PANTHER" id="PTHR15215">
    <property type="entry name" value="CABIT DOMAIN-CONTAINING PROTEIN"/>
    <property type="match status" value="1"/>
</dbReference>
<feature type="region of interest" description="Disordered" evidence="2">
    <location>
        <begin position="812"/>
        <end position="1157"/>
    </location>
</feature>
<evidence type="ECO:0000313" key="4">
    <source>
        <dbReference type="EMBL" id="CAL1540652.1"/>
    </source>
</evidence>
<comment type="caution">
    <text evidence="4">The sequence shown here is derived from an EMBL/GenBank/DDBJ whole genome shotgun (WGS) entry which is preliminary data.</text>
</comment>
<name>A0AAV2I758_LYMST</name>
<organism evidence="4 5">
    <name type="scientific">Lymnaea stagnalis</name>
    <name type="common">Great pond snail</name>
    <name type="synonym">Helix stagnalis</name>
    <dbReference type="NCBI Taxonomy" id="6523"/>
    <lineage>
        <taxon>Eukaryota</taxon>
        <taxon>Metazoa</taxon>
        <taxon>Spiralia</taxon>
        <taxon>Lophotrochozoa</taxon>
        <taxon>Mollusca</taxon>
        <taxon>Gastropoda</taxon>
        <taxon>Heterobranchia</taxon>
        <taxon>Euthyneura</taxon>
        <taxon>Panpulmonata</taxon>
        <taxon>Hygrophila</taxon>
        <taxon>Lymnaeoidea</taxon>
        <taxon>Lymnaeidae</taxon>
        <taxon>Lymnaea</taxon>
    </lineage>
</organism>
<protein>
    <recommendedName>
        <fullName evidence="3">CABIT domain-containing protein</fullName>
    </recommendedName>
</protein>
<accession>A0AAV2I758</accession>
<feature type="compositionally biased region" description="Polar residues" evidence="2">
    <location>
        <begin position="1055"/>
        <end position="1064"/>
    </location>
</feature>
<keyword evidence="5" id="KW-1185">Reference proteome</keyword>
<dbReference type="GO" id="GO:0050852">
    <property type="term" value="P:T cell receptor signaling pathway"/>
    <property type="evidence" value="ECO:0007669"/>
    <property type="project" value="TreeGrafter"/>
</dbReference>